<accession>A0ABT2UD59</accession>
<dbReference type="InterPro" id="IPR012334">
    <property type="entry name" value="Pectin_lyas_fold"/>
</dbReference>
<reference evidence="2 3" key="1">
    <citation type="submission" date="2022-09" db="EMBL/GenBank/DDBJ databases">
        <authorList>
            <person name="Han X.L."/>
            <person name="Wang Q."/>
            <person name="Lu T."/>
        </authorList>
    </citation>
    <scope>NUCLEOTIDE SEQUENCE [LARGE SCALE GENOMIC DNA]</scope>
    <source>
        <strain evidence="2 3">WQ 127069</strain>
    </source>
</reference>
<organism evidence="2 3">
    <name type="scientific">Paenibacillus baimaensis</name>
    <dbReference type="NCBI Taxonomy" id="2982185"/>
    <lineage>
        <taxon>Bacteria</taxon>
        <taxon>Bacillati</taxon>
        <taxon>Bacillota</taxon>
        <taxon>Bacilli</taxon>
        <taxon>Bacillales</taxon>
        <taxon>Paenibacillaceae</taxon>
        <taxon>Paenibacillus</taxon>
    </lineage>
</organism>
<dbReference type="InterPro" id="IPR006626">
    <property type="entry name" value="PbH1"/>
</dbReference>
<dbReference type="Gene3D" id="2.160.20.10">
    <property type="entry name" value="Single-stranded right-handed beta-helix, Pectin lyase-like"/>
    <property type="match status" value="2"/>
</dbReference>
<keyword evidence="1" id="KW-0472">Membrane</keyword>
<proteinExistence type="predicted"/>
<dbReference type="InterPro" id="IPR013320">
    <property type="entry name" value="ConA-like_dom_sf"/>
</dbReference>
<dbReference type="Proteomes" id="UP001652445">
    <property type="component" value="Unassembled WGS sequence"/>
</dbReference>
<dbReference type="InterPro" id="IPR011050">
    <property type="entry name" value="Pectin_lyase_fold/virulence"/>
</dbReference>
<dbReference type="EMBL" id="JAOQIO010000025">
    <property type="protein sequence ID" value="MCU6792583.1"/>
    <property type="molecule type" value="Genomic_DNA"/>
</dbReference>
<dbReference type="SUPFAM" id="SSF51126">
    <property type="entry name" value="Pectin lyase-like"/>
    <property type="match status" value="2"/>
</dbReference>
<evidence type="ECO:0000313" key="2">
    <source>
        <dbReference type="EMBL" id="MCU6792583.1"/>
    </source>
</evidence>
<comment type="caution">
    <text evidence="2">The sequence shown here is derived from an EMBL/GenBank/DDBJ whole genome shotgun (WGS) entry which is preliminary data.</text>
</comment>
<dbReference type="PANTHER" id="PTHR36453">
    <property type="entry name" value="SECRETED PROTEIN-RELATED"/>
    <property type="match status" value="1"/>
</dbReference>
<evidence type="ECO:0000256" key="1">
    <source>
        <dbReference type="SAM" id="Phobius"/>
    </source>
</evidence>
<gene>
    <name evidence="2" type="ORF">OB236_10655</name>
</gene>
<sequence length="1082" mass="119376">MQRLAKRLWAVTCYVMLMNMFLIGEPAITNASPSANVYYQTVWQDNFDSLETGSGVAWDALTPSVLPEGSSVTAEVYGEGGTGKMMRIVDNDAGTIGTFKKFGTQLHKMIAEASIRIDPTTNNAGSFQFYLLDDSLSTSGLVTSMGILKNEIRWFVTSGGTTTTTVLTPNGFDGTQWNDFRIEADVSLKTADLYLNGQLIGDDLPFRRATASNIGRIWFVGGASPSPVIAYVDNVRIKGEMPVLFSENFDSLTTGSGIAWDALTPSVLPAGSSVTVGVYGKGDTGKMMRIVDNDPGTIGTFKKFGTQLHQMIAEASIRIDPATNNTGSFQFYLLDDSTSTSGLVTSMGILKNEIRWFVTTGGTTTTTVLTPSGFDGTHWNDFRIEADVSLKTADLYLNGQLIGDNLPFRRAVASNIGRIWFVGGASPSPVIAYVDNVSIYGAAAGSETTPEVPIVTTPSPIPTRTPYYERTTTQIQSNLYVAPNGDDENPGTEEQPFASIQGAKDYIRTINGNMTGDIVVHLKQGNYYVDDTIAFDAADSGTNNYYIIYKNDDELGSARLVGGRKIKEWMPDQGSIWKANVGQGWSFETLYENGQRARKARTPNYVTNNSFLNSNAPYLTSESGTVSSITYKSGDLDTSNWDISDSDLVVWPWGYRNWGMWTSPITAIDANSRTISISNGDGTVIGPEARYYVEGIYQLLDQPGEFYLDRDAGMLYYWPMNGDPDDQTIVAPKVQTLISLAGSSANDKVQNIAFEGLTFEGTDFTKQINAWYQNPETRKGMMNMSNTENIVIRNSHLKNAGLFGIYMHNYNQYNRVVGCWIEQMGISGILLRAETGTGDVLKYNILTNNKIHDVGQLATDSSGINIYNAGFNEISYSEIFNGPRFAISFRGPTGQDTSSSNKSSNGYTRNNIVKYVKVYKTNQDSGDTGAIHQAGTSKQYTDAYNTNYYDQIVINDIYSHPSNLDLGPNGMFFDYNTFGQVFKNIKITNVQGNALAMEFRYNDSGKGYYENVNWLPGYNENLIDLVNIGLRDDFPTFNYSYFDKGGIHRRMKKEHDKHDKLKGNPFEISVDAILKYDNNPGY</sequence>
<keyword evidence="3" id="KW-1185">Reference proteome</keyword>
<dbReference type="SUPFAM" id="SSF49899">
    <property type="entry name" value="Concanavalin A-like lectins/glucanases"/>
    <property type="match status" value="2"/>
</dbReference>
<dbReference type="RefSeq" id="WP_262683966.1">
    <property type="nucleotide sequence ID" value="NZ_JAOQIO010000025.1"/>
</dbReference>
<evidence type="ECO:0000313" key="3">
    <source>
        <dbReference type="Proteomes" id="UP001652445"/>
    </source>
</evidence>
<keyword evidence="1" id="KW-1133">Transmembrane helix</keyword>
<feature type="transmembrane region" description="Helical" evidence="1">
    <location>
        <begin position="7"/>
        <end position="24"/>
    </location>
</feature>
<protein>
    <submittedName>
        <fullName evidence="2">Right-handed parallel beta-helix repeat-containing protein</fullName>
    </submittedName>
</protein>
<keyword evidence="1" id="KW-0812">Transmembrane</keyword>
<dbReference type="SMART" id="SM00710">
    <property type="entry name" value="PbH1"/>
    <property type="match status" value="3"/>
</dbReference>
<name>A0ABT2UD59_9BACL</name>
<dbReference type="PANTHER" id="PTHR36453:SF1">
    <property type="entry name" value="RIGHT HANDED BETA HELIX DOMAIN-CONTAINING PROTEIN"/>
    <property type="match status" value="1"/>
</dbReference>